<evidence type="ECO:0000313" key="3">
    <source>
        <dbReference type="Proteomes" id="UP000024437"/>
    </source>
</evidence>
<sequence length="190" mass="20840">MSNKSRARGRVEAAFDEARAAEANAPHPDDVADVTTMAEALETGDTKSFVSKWAGLVLRDRDRALANPEAAISVEQTWPKSDRPAKPEPVREPTPFEAAVLFALGNRTVVRPTGGAPIHLPVNVMSPIYGGTVEPETVAARRRRNKAARAARKGRRVRVYGRVYQSRFGYAHRHNPLGLHDIVDAEVVDE</sequence>
<reference evidence="2 3" key="1">
    <citation type="submission" date="2014-03" db="EMBL/GenBank/DDBJ databases">
        <authorList>
            <person name="Bragg J."/>
            <person name="Chandler A.Y."/>
            <person name="Dehn A."/>
            <person name="Hefner M."/>
            <person name="Petersen P."/>
            <person name="Wilson J."/>
            <person name="Zeba F."/>
            <person name="Zegers G.P."/>
            <person name="Page S.T."/>
            <person name="Bradley K.W."/>
            <person name="Clarke D.Q."/>
            <person name="Lewis M.F."/>
            <person name="Barker L.P."/>
            <person name="Bailey C."/>
            <person name="Asai D.J."/>
            <person name="Garber M.L."/>
            <person name="Bowman C.A."/>
            <person name="Russell D.A."/>
            <person name="Pope W.H."/>
            <person name="Jacobs-Sera D."/>
            <person name="Hendrix R.W."/>
            <person name="Hatfull G.F."/>
        </authorList>
    </citation>
    <scope>NUCLEOTIDE SEQUENCE [LARGE SCALE GENOMIC DNA]</scope>
</reference>
<evidence type="ECO:0000313" key="2">
    <source>
        <dbReference type="EMBL" id="AHY84244.1"/>
    </source>
</evidence>
<accession>A0A023ZXC0</accession>
<feature type="region of interest" description="Disordered" evidence="1">
    <location>
        <begin position="1"/>
        <end position="37"/>
    </location>
</feature>
<dbReference type="EMBL" id="KJ538722">
    <property type="protein sequence ID" value="AHY84244.1"/>
    <property type="molecule type" value="Genomic_DNA"/>
</dbReference>
<organism evidence="2 3">
    <name type="scientific">Mycobacterium phage HH92</name>
    <dbReference type="NCBI Taxonomy" id="1471543"/>
    <lineage>
        <taxon>Viruses</taxon>
        <taxon>Duplodnaviria</taxon>
        <taxon>Heunggongvirae</taxon>
        <taxon>Uroviricota</taxon>
        <taxon>Caudoviricetes</taxon>
        <taxon>Gilesvirus</taxon>
        <taxon>Gilesvirus giles</taxon>
    </lineage>
</organism>
<feature type="compositionally biased region" description="Basic and acidic residues" evidence="1">
    <location>
        <begin position="9"/>
        <end position="20"/>
    </location>
</feature>
<gene>
    <name evidence="2" type="primary">59</name>
    <name evidence="2" type="ORF">PBI_HH92_59</name>
</gene>
<name>A0A023ZXC0_9CAUD</name>
<evidence type="ECO:0000256" key="1">
    <source>
        <dbReference type="SAM" id="MobiDB-lite"/>
    </source>
</evidence>
<dbReference type="Proteomes" id="UP000024437">
    <property type="component" value="Genome"/>
</dbReference>
<protein>
    <submittedName>
        <fullName evidence="2">Uncharacterized protein</fullName>
    </submittedName>
</protein>
<proteinExistence type="predicted"/>